<feature type="compositionally biased region" description="Basic residues" evidence="1">
    <location>
        <begin position="1"/>
        <end position="17"/>
    </location>
</feature>
<protein>
    <recommendedName>
        <fullName evidence="3">HNH domain-containing protein</fullName>
    </recommendedName>
</protein>
<evidence type="ECO:0000256" key="1">
    <source>
        <dbReference type="SAM" id="MobiDB-lite"/>
    </source>
</evidence>
<organism evidence="2">
    <name type="scientific">marine sediment metagenome</name>
    <dbReference type="NCBI Taxonomy" id="412755"/>
    <lineage>
        <taxon>unclassified sequences</taxon>
        <taxon>metagenomes</taxon>
        <taxon>ecological metagenomes</taxon>
    </lineage>
</organism>
<reference evidence="2" key="1">
    <citation type="journal article" date="2015" name="Nature">
        <title>Complex archaea that bridge the gap between prokaryotes and eukaryotes.</title>
        <authorList>
            <person name="Spang A."/>
            <person name="Saw J.H."/>
            <person name="Jorgensen S.L."/>
            <person name="Zaremba-Niedzwiedzka K."/>
            <person name="Martijn J."/>
            <person name="Lind A.E."/>
            <person name="van Eijk R."/>
            <person name="Schleper C."/>
            <person name="Guy L."/>
            <person name="Ettema T.J."/>
        </authorList>
    </citation>
    <scope>NUCLEOTIDE SEQUENCE</scope>
</reference>
<accession>A0A0F9TTQ7</accession>
<evidence type="ECO:0008006" key="3">
    <source>
        <dbReference type="Google" id="ProtNLM"/>
    </source>
</evidence>
<proteinExistence type="predicted"/>
<dbReference type="AlphaFoldDB" id="A0A0F9TTQ7"/>
<feature type="region of interest" description="Disordered" evidence="1">
    <location>
        <begin position="1"/>
        <end position="22"/>
    </location>
</feature>
<name>A0A0F9TTQ7_9ZZZZ</name>
<evidence type="ECO:0000313" key="2">
    <source>
        <dbReference type="EMBL" id="KKN78312.1"/>
    </source>
</evidence>
<gene>
    <name evidence="2" type="ORF">LCGC14_0351710</name>
</gene>
<dbReference type="EMBL" id="LAZR01000265">
    <property type="protein sequence ID" value="KKN78312.1"/>
    <property type="molecule type" value="Genomic_DNA"/>
</dbReference>
<comment type="caution">
    <text evidence="2">The sequence shown here is derived from an EMBL/GenBank/DDBJ whole genome shotgun (WGS) entry which is preliminary data.</text>
</comment>
<sequence length="145" mass="17557">MANHPYRSKRRSKKRQHRESYRHYLRTPHWKNVRKLTLRMYRSCVLCGIRWGLEVHHRNYDRLYEEIISEDLIVLCGGCHNIYHNHSKPEELTPYAPKKKELTRLQDKLNTPTNRSINKNNHLNKPFNLSKMDEINSKLRKKKGL</sequence>